<organism evidence="2">
    <name type="scientific">Sipha flava</name>
    <name type="common">yellow sugarcane aphid</name>
    <dbReference type="NCBI Taxonomy" id="143950"/>
    <lineage>
        <taxon>Eukaryota</taxon>
        <taxon>Metazoa</taxon>
        <taxon>Ecdysozoa</taxon>
        <taxon>Arthropoda</taxon>
        <taxon>Hexapoda</taxon>
        <taxon>Insecta</taxon>
        <taxon>Pterygota</taxon>
        <taxon>Neoptera</taxon>
        <taxon>Paraneoptera</taxon>
        <taxon>Hemiptera</taxon>
        <taxon>Sternorrhyncha</taxon>
        <taxon>Aphidomorpha</taxon>
        <taxon>Aphidoidea</taxon>
        <taxon>Aphididae</taxon>
        <taxon>Sipha</taxon>
    </lineage>
</organism>
<feature type="region of interest" description="Disordered" evidence="1">
    <location>
        <begin position="1"/>
        <end position="49"/>
    </location>
</feature>
<gene>
    <name evidence="2" type="ORF">g.92073</name>
</gene>
<dbReference type="AlphaFoldDB" id="A0A2S2QRW4"/>
<accession>A0A2S2QRW4</accession>
<name>A0A2S2QRW4_9HEMI</name>
<protein>
    <submittedName>
        <fullName evidence="2">Uncharacterized protein</fullName>
    </submittedName>
</protein>
<reference evidence="2" key="1">
    <citation type="submission" date="2018-04" db="EMBL/GenBank/DDBJ databases">
        <title>Transcriptome assembly of Sipha flava.</title>
        <authorList>
            <person name="Scully E.D."/>
            <person name="Geib S.M."/>
            <person name="Palmer N.A."/>
            <person name="Koch K."/>
            <person name="Bradshaw J."/>
            <person name="Heng-Moss T."/>
            <person name="Sarath G."/>
        </authorList>
    </citation>
    <scope>NUCLEOTIDE SEQUENCE</scope>
</reference>
<feature type="compositionally biased region" description="Polar residues" evidence="1">
    <location>
        <begin position="30"/>
        <end position="40"/>
    </location>
</feature>
<proteinExistence type="predicted"/>
<evidence type="ECO:0000256" key="1">
    <source>
        <dbReference type="SAM" id="MobiDB-lite"/>
    </source>
</evidence>
<evidence type="ECO:0000313" key="2">
    <source>
        <dbReference type="EMBL" id="MBY80444.1"/>
    </source>
</evidence>
<dbReference type="EMBL" id="GGMS01011241">
    <property type="protein sequence ID" value="MBY80444.1"/>
    <property type="molecule type" value="Transcribed_RNA"/>
</dbReference>
<sequence length="108" mass="12286">MLFSTNYADKQDKATKATVTSRDNRRQPHSTRSTAVNGKQSPAEHLPIPLGHNKTVFFKTVKRLVRVGQSSRDHRCRLVANVRVDGRPAICRSITKHSACVRYRSPMW</sequence>